<gene>
    <name evidence="5" type="ORF">FL622_10020</name>
</gene>
<dbReference type="SFLD" id="SFLDS00003">
    <property type="entry name" value="Haloacid_Dehalogenase"/>
    <property type="match status" value="1"/>
</dbReference>
<proteinExistence type="inferred from homology"/>
<dbReference type="Pfam" id="PF00702">
    <property type="entry name" value="Hydrolase"/>
    <property type="match status" value="1"/>
</dbReference>
<dbReference type="PANTHER" id="PTHR43434">
    <property type="entry name" value="PHOSPHOGLYCOLATE PHOSPHATASE"/>
    <property type="match status" value="1"/>
</dbReference>
<dbReference type="AlphaFoldDB" id="A0A550JDF8"/>
<evidence type="ECO:0000256" key="4">
    <source>
        <dbReference type="ARBA" id="ARBA00013078"/>
    </source>
</evidence>
<name>A0A550JDF8_9BACT</name>
<comment type="caution">
    <text evidence="5">The sequence shown here is derived from an EMBL/GenBank/DDBJ whole genome shotgun (WGS) entry which is preliminary data.</text>
</comment>
<dbReference type="NCBIfam" id="TIGR01549">
    <property type="entry name" value="HAD-SF-IA-v1"/>
    <property type="match status" value="1"/>
</dbReference>
<dbReference type="EMBL" id="VJVV01000006">
    <property type="protein sequence ID" value="TRO81233.1"/>
    <property type="molecule type" value="Genomic_DNA"/>
</dbReference>
<dbReference type="InterPro" id="IPR036412">
    <property type="entry name" value="HAD-like_sf"/>
</dbReference>
<dbReference type="Gene3D" id="3.40.50.1000">
    <property type="entry name" value="HAD superfamily/HAD-like"/>
    <property type="match status" value="1"/>
</dbReference>
<dbReference type="Proteomes" id="UP000317155">
    <property type="component" value="Unassembled WGS sequence"/>
</dbReference>
<keyword evidence="6" id="KW-1185">Reference proteome</keyword>
<dbReference type="InterPro" id="IPR050155">
    <property type="entry name" value="HAD-like_hydrolase_sf"/>
</dbReference>
<evidence type="ECO:0000313" key="6">
    <source>
        <dbReference type="Proteomes" id="UP000317155"/>
    </source>
</evidence>
<comment type="similarity">
    <text evidence="3">Belongs to the HAD-like hydrolase superfamily. CbbY/CbbZ/Gph/YieH family.</text>
</comment>
<comment type="pathway">
    <text evidence="2">Organic acid metabolism; glycolate biosynthesis; glycolate from 2-phosphoglycolate: step 1/1.</text>
</comment>
<evidence type="ECO:0000256" key="3">
    <source>
        <dbReference type="ARBA" id="ARBA00006171"/>
    </source>
</evidence>
<sequence>MGRNFWMLGDMSQVRSIVFDLDGTLYTDDGLAAEIQTMAARLVADSRGVGLKEGRALLRKSKRRLAEMLEEEPTLTRTCQTLGIEAVDFHRAMQTQVRPENFLSTDPILQALLESLAEGWDLYLYTNNNLALSEKILALLGVESYFKRLYTIEFNWTPKPDVDTLRRILEDIGGEPESFLFVGDRESVDLKAPRMLGIPTLLVTETADLLRIHQWLGMIP</sequence>
<dbReference type="SUPFAM" id="SSF56784">
    <property type="entry name" value="HAD-like"/>
    <property type="match status" value="1"/>
</dbReference>
<protein>
    <recommendedName>
        <fullName evidence="4">phosphoglycolate phosphatase</fullName>
        <ecNumber evidence="4">3.1.3.18</ecNumber>
    </recommendedName>
</protein>
<dbReference type="InterPro" id="IPR006439">
    <property type="entry name" value="HAD-SF_hydro_IA"/>
</dbReference>
<dbReference type="InterPro" id="IPR023214">
    <property type="entry name" value="HAD_sf"/>
</dbReference>
<dbReference type="PANTHER" id="PTHR43434:SF1">
    <property type="entry name" value="PHOSPHOGLYCOLATE PHOSPHATASE"/>
    <property type="match status" value="1"/>
</dbReference>
<evidence type="ECO:0000313" key="5">
    <source>
        <dbReference type="EMBL" id="TRO81233.1"/>
    </source>
</evidence>
<comment type="catalytic activity">
    <reaction evidence="1">
        <text>2-phosphoglycolate + H2O = glycolate + phosphate</text>
        <dbReference type="Rhea" id="RHEA:14369"/>
        <dbReference type="ChEBI" id="CHEBI:15377"/>
        <dbReference type="ChEBI" id="CHEBI:29805"/>
        <dbReference type="ChEBI" id="CHEBI:43474"/>
        <dbReference type="ChEBI" id="CHEBI:58033"/>
        <dbReference type="EC" id="3.1.3.18"/>
    </reaction>
</comment>
<dbReference type="OrthoDB" id="358703at2"/>
<dbReference type="GO" id="GO:0005829">
    <property type="term" value="C:cytosol"/>
    <property type="evidence" value="ECO:0007669"/>
    <property type="project" value="TreeGrafter"/>
</dbReference>
<dbReference type="GO" id="GO:0006281">
    <property type="term" value="P:DNA repair"/>
    <property type="evidence" value="ECO:0007669"/>
    <property type="project" value="TreeGrafter"/>
</dbReference>
<dbReference type="GO" id="GO:0008967">
    <property type="term" value="F:phosphoglycolate phosphatase activity"/>
    <property type="evidence" value="ECO:0007669"/>
    <property type="project" value="UniProtKB-EC"/>
</dbReference>
<evidence type="ECO:0000256" key="2">
    <source>
        <dbReference type="ARBA" id="ARBA00004818"/>
    </source>
</evidence>
<keyword evidence="5" id="KW-0378">Hydrolase</keyword>
<dbReference type="EC" id="3.1.3.18" evidence="4"/>
<accession>A0A550JDF8</accession>
<dbReference type="SFLD" id="SFLDG01129">
    <property type="entry name" value="C1.5:_HAD__Beta-PGM__Phosphata"/>
    <property type="match status" value="1"/>
</dbReference>
<reference evidence="5 6" key="1">
    <citation type="submission" date="2019-07" db="EMBL/GenBank/DDBJ databases">
        <title>Insights of Desulfuromonas acetexigens electromicrobiology.</title>
        <authorList>
            <person name="Katuri K."/>
            <person name="Sapireddy V."/>
            <person name="Shaw D.R."/>
            <person name="Saikaly P."/>
        </authorList>
    </citation>
    <scope>NUCLEOTIDE SEQUENCE [LARGE SCALE GENOMIC DNA]</scope>
    <source>
        <strain evidence="5 6">2873</strain>
    </source>
</reference>
<organism evidence="5 6">
    <name type="scientific">Trichloromonas acetexigens</name>
    <dbReference type="NCBI Taxonomy" id="38815"/>
    <lineage>
        <taxon>Bacteria</taxon>
        <taxon>Pseudomonadati</taxon>
        <taxon>Thermodesulfobacteriota</taxon>
        <taxon>Desulfuromonadia</taxon>
        <taxon>Desulfuromonadales</taxon>
        <taxon>Trichloromonadaceae</taxon>
        <taxon>Trichloromonas</taxon>
    </lineage>
</organism>
<evidence type="ECO:0000256" key="1">
    <source>
        <dbReference type="ARBA" id="ARBA00000830"/>
    </source>
</evidence>